<dbReference type="Pfam" id="PF23451">
    <property type="entry name" value="Zn_ribbon_PaaD"/>
    <property type="match status" value="1"/>
</dbReference>
<dbReference type="InterPro" id="IPR052339">
    <property type="entry name" value="Fe-S_Maturation_MIP18"/>
</dbReference>
<evidence type="ECO:0000313" key="4">
    <source>
        <dbReference type="Proteomes" id="UP000010716"/>
    </source>
</evidence>
<dbReference type="Pfam" id="PF01883">
    <property type="entry name" value="FeS_assembly_P"/>
    <property type="match status" value="1"/>
</dbReference>
<reference evidence="3 4" key="1">
    <citation type="journal article" date="2011" name="J. Bacteriol.">
        <title>Draft genome sequence of the thermoalkaliphilic Caldalkalibacillus thermarum strain TA2.A1.</title>
        <authorList>
            <person name="Kalamorz F."/>
            <person name="Keis S."/>
            <person name="McMillan D.G."/>
            <person name="Olsson K."/>
            <person name="Stanton J.A."/>
            <person name="Stockwell P."/>
            <person name="Black M.A."/>
            <person name="Klingeman D.M."/>
            <person name="Land M.L."/>
            <person name="Han C.S."/>
            <person name="Martin S.L."/>
            <person name="Becher S.A."/>
            <person name="Peddie C.J."/>
            <person name="Morgan H.W."/>
            <person name="Matthies D."/>
            <person name="Preiss L."/>
            <person name="Meier T."/>
            <person name="Brown S.D."/>
            <person name="Cook G.M."/>
        </authorList>
    </citation>
    <scope>NUCLEOTIDE SEQUENCE [LARGE SCALE GENOMIC DNA]</scope>
    <source>
        <strain evidence="3 4">TA2.A1</strain>
    </source>
</reference>
<dbReference type="SUPFAM" id="SSF117916">
    <property type="entry name" value="Fe-S cluster assembly (FSCA) domain-like"/>
    <property type="match status" value="1"/>
</dbReference>
<evidence type="ECO:0000259" key="2">
    <source>
        <dbReference type="Pfam" id="PF23451"/>
    </source>
</evidence>
<dbReference type="AlphaFoldDB" id="F5L9H2"/>
<dbReference type="InterPro" id="IPR034904">
    <property type="entry name" value="FSCA_dom_sf"/>
</dbReference>
<dbReference type="Proteomes" id="UP000010716">
    <property type="component" value="Unassembled WGS sequence"/>
</dbReference>
<dbReference type="EMBL" id="AFCE01000158">
    <property type="protein sequence ID" value="EGL81959.1"/>
    <property type="molecule type" value="Genomic_DNA"/>
</dbReference>
<evidence type="ECO:0000259" key="1">
    <source>
        <dbReference type="Pfam" id="PF01883"/>
    </source>
</evidence>
<comment type="caution">
    <text evidence="3">The sequence shown here is derived from an EMBL/GenBank/DDBJ whole genome shotgun (WGS) entry which is preliminary data.</text>
</comment>
<dbReference type="PANTHER" id="PTHR42831">
    <property type="entry name" value="FE-S PROTEIN MATURATION AUXILIARY FACTOR YITW"/>
    <property type="match status" value="1"/>
</dbReference>
<accession>F5L9H2</accession>
<protein>
    <submittedName>
        <fullName evidence="3">Phenylacetate-CoA oxygenase, PaaJ subunit</fullName>
    </submittedName>
</protein>
<name>F5L9H2_CALTT</name>
<dbReference type="InterPro" id="IPR002744">
    <property type="entry name" value="MIP18-like"/>
</dbReference>
<dbReference type="RefSeq" id="WP_007505867.1">
    <property type="nucleotide sequence ID" value="NZ_CP082237.1"/>
</dbReference>
<dbReference type="NCBIfam" id="TIGR02159">
    <property type="entry name" value="PA_CoA_Oxy4"/>
    <property type="match status" value="1"/>
</dbReference>
<feature type="domain" description="MIP18 family-like" evidence="1">
    <location>
        <begin position="20"/>
        <end position="91"/>
    </location>
</feature>
<gene>
    <name evidence="3" type="ORF">CathTA2_2476</name>
</gene>
<dbReference type="PANTHER" id="PTHR42831:SF3">
    <property type="entry name" value="1,2-PHENYLACETYL-COA EPOXIDASE, SUBUNIT D-RELATED"/>
    <property type="match status" value="1"/>
</dbReference>
<organism evidence="3 4">
    <name type="scientific">Caldalkalibacillus thermarum (strain TA2.A1)</name>
    <dbReference type="NCBI Taxonomy" id="986075"/>
    <lineage>
        <taxon>Bacteria</taxon>
        <taxon>Bacillati</taxon>
        <taxon>Bacillota</taxon>
        <taxon>Bacilli</taxon>
        <taxon>Bacillales</taxon>
        <taxon>Bacillaceae</taxon>
        <taxon>Caldalkalibacillus</taxon>
    </lineage>
</organism>
<feature type="domain" description="PaaD zinc beta ribbon" evidence="2">
    <location>
        <begin position="119"/>
        <end position="170"/>
    </location>
</feature>
<dbReference type="InterPro" id="IPR056572">
    <property type="entry name" value="Zn_ribbon_PaaD"/>
</dbReference>
<proteinExistence type="predicted"/>
<dbReference type="eggNOG" id="COG2151">
    <property type="taxonomic scope" value="Bacteria"/>
</dbReference>
<dbReference type="Gene3D" id="3.30.300.130">
    <property type="entry name" value="Fe-S cluster assembly (FSCA)"/>
    <property type="match status" value="1"/>
</dbReference>
<evidence type="ECO:0000313" key="3">
    <source>
        <dbReference type="EMBL" id="EGL81959.1"/>
    </source>
</evidence>
<sequence>MWAADEGIGGERIETQIKVEEVWETLKQVKDPELPTVSIVEMGMVKDVRCHGQAVEVEIIPTFVGCPALELIKKDVVQHLKALFPEEQIKVRFVLDIPWTSDRISEEGRENLKKMGIAPPPREYQAGQKWIVKCPYCHSPKTVMENLFGPTACRSILYCTKCKNPFEAIKPV</sequence>
<dbReference type="InterPro" id="IPR011883">
    <property type="entry name" value="PaaD-like"/>
</dbReference>